<dbReference type="PROSITE" id="PS51164">
    <property type="entry name" value="CBM1_2"/>
    <property type="match status" value="1"/>
</dbReference>
<keyword evidence="7" id="KW-0964">Secreted</keyword>
<evidence type="ECO:0000256" key="9">
    <source>
        <dbReference type="SAM" id="SignalP"/>
    </source>
</evidence>
<keyword evidence="7" id="KW-0624">Polysaccharide degradation</keyword>
<dbReference type="GO" id="GO:0030248">
    <property type="term" value="F:cellulose binding"/>
    <property type="evidence" value="ECO:0007669"/>
    <property type="project" value="UniProtKB-UniRule"/>
</dbReference>
<dbReference type="PANTHER" id="PTHR33353">
    <property type="entry name" value="PUTATIVE (AFU_ORTHOLOGUE AFUA_1G12560)-RELATED"/>
    <property type="match status" value="1"/>
</dbReference>
<dbReference type="AlphaFoldDB" id="A0A067MDF4"/>
<evidence type="ECO:0000313" key="11">
    <source>
        <dbReference type="EMBL" id="KDQ09877.1"/>
    </source>
</evidence>
<dbReference type="InterPro" id="IPR005103">
    <property type="entry name" value="AA9_LPMO"/>
</dbReference>
<dbReference type="InterPro" id="IPR035971">
    <property type="entry name" value="CBD_sf"/>
</dbReference>
<dbReference type="STRING" id="930990.A0A067MDF4"/>
<dbReference type="Pfam" id="PF03443">
    <property type="entry name" value="AA9"/>
    <property type="match status" value="1"/>
</dbReference>
<evidence type="ECO:0000256" key="1">
    <source>
        <dbReference type="ARBA" id="ARBA00022723"/>
    </source>
</evidence>
<dbReference type="PROSITE" id="PS00562">
    <property type="entry name" value="CBM1_1"/>
    <property type="match status" value="1"/>
</dbReference>
<proteinExistence type="predicted"/>
<evidence type="ECO:0000256" key="2">
    <source>
        <dbReference type="ARBA" id="ARBA00022729"/>
    </source>
</evidence>
<dbReference type="Gene3D" id="2.70.50.70">
    <property type="match status" value="1"/>
</dbReference>
<feature type="region of interest" description="Disordered" evidence="8">
    <location>
        <begin position="240"/>
        <end position="276"/>
    </location>
</feature>
<dbReference type="InterPro" id="IPR049892">
    <property type="entry name" value="AA9"/>
</dbReference>
<evidence type="ECO:0000256" key="5">
    <source>
        <dbReference type="ARBA" id="ARBA00023033"/>
    </source>
</evidence>
<name>A0A067MDF4_BOTB1</name>
<keyword evidence="1" id="KW-0479">Metal-binding</keyword>
<feature type="domain" description="CBM1" evidence="10">
    <location>
        <begin position="276"/>
        <end position="312"/>
    </location>
</feature>
<keyword evidence="2 9" id="KW-0732">Signal</keyword>
<dbReference type="EMBL" id="KL198073">
    <property type="protein sequence ID" value="KDQ09877.1"/>
    <property type="molecule type" value="Genomic_DNA"/>
</dbReference>
<dbReference type="Pfam" id="PF00734">
    <property type="entry name" value="CBM_1"/>
    <property type="match status" value="1"/>
</dbReference>
<dbReference type="GO" id="GO:0030245">
    <property type="term" value="P:cellulose catabolic process"/>
    <property type="evidence" value="ECO:0007669"/>
    <property type="project" value="UniProtKB-UniRule"/>
</dbReference>
<keyword evidence="6 7" id="KW-1015">Disulfide bond</keyword>
<evidence type="ECO:0000256" key="4">
    <source>
        <dbReference type="ARBA" id="ARBA00023008"/>
    </source>
</evidence>
<keyword evidence="7" id="KW-0136">Cellulose degradation</keyword>
<protein>
    <recommendedName>
        <fullName evidence="7">AA9 family lytic polysaccharide monooxygenase</fullName>
        <ecNumber evidence="7">1.14.99.56</ecNumber>
    </recommendedName>
    <alternativeName>
        <fullName evidence="7">Endo-beta-1,4-glucanase</fullName>
    </alternativeName>
    <alternativeName>
        <fullName evidence="7">Glycosyl hydrolase 61 family protein</fullName>
    </alternativeName>
</protein>
<keyword evidence="5" id="KW-0503">Monooxygenase</keyword>
<comment type="catalytic activity">
    <reaction evidence="7">
        <text>[(1-&gt;4)-beta-D-glucosyl]n+m + reduced acceptor + O2 = 4-dehydro-beta-D-glucosyl-[(1-&gt;4)-beta-D-glucosyl]n-1 + [(1-&gt;4)-beta-D-glucosyl]m + acceptor + H2O.</text>
        <dbReference type="EC" id="1.14.99.56"/>
    </reaction>
</comment>
<dbReference type="OrthoDB" id="4849160at2759"/>
<comment type="function">
    <text evidence="7">Lytic polysaccharide monooxygenase (LMPO) that depolymerizes crystalline and amorphous polysaccharides via the oxidation of scissile alpha- or beta-(1-4)-glycosidic bonds, yielding C1 and/or C4 oxidation products. Catalysis by LPMOs requires the reduction of the active-site copper from Cu(II) to Cu(I) by a reducing agent and H(2)O(2) or O(2) as a cosubstrate.</text>
</comment>
<dbReference type="CDD" id="cd21175">
    <property type="entry name" value="LPMO_AA9"/>
    <property type="match status" value="1"/>
</dbReference>
<dbReference type="SMART" id="SM00236">
    <property type="entry name" value="fCBD"/>
    <property type="match status" value="1"/>
</dbReference>
<dbReference type="SUPFAM" id="SSF57180">
    <property type="entry name" value="Cellulose-binding domain"/>
    <property type="match status" value="1"/>
</dbReference>
<keyword evidence="12" id="KW-1185">Reference proteome</keyword>
<comment type="domain">
    <text evidence="7">Has a modular structure: an endo-beta-1,4-glucanase catalytic module at the N-terminus, a linker rich in serines and threonines, and a C-terminal carbohydrate-binding module (CBM).</text>
</comment>
<dbReference type="InterPro" id="IPR000254">
    <property type="entry name" value="CBD"/>
</dbReference>
<reference evidence="12" key="1">
    <citation type="journal article" date="2014" name="Proc. Natl. Acad. Sci. U.S.A.">
        <title>Extensive sampling of basidiomycete genomes demonstrates inadequacy of the white-rot/brown-rot paradigm for wood decay fungi.</title>
        <authorList>
            <person name="Riley R."/>
            <person name="Salamov A.A."/>
            <person name="Brown D.W."/>
            <person name="Nagy L.G."/>
            <person name="Floudas D."/>
            <person name="Held B.W."/>
            <person name="Levasseur A."/>
            <person name="Lombard V."/>
            <person name="Morin E."/>
            <person name="Otillar R."/>
            <person name="Lindquist E.A."/>
            <person name="Sun H."/>
            <person name="LaButti K.M."/>
            <person name="Schmutz J."/>
            <person name="Jabbour D."/>
            <person name="Luo H."/>
            <person name="Baker S.E."/>
            <person name="Pisabarro A.G."/>
            <person name="Walton J.D."/>
            <person name="Blanchette R.A."/>
            <person name="Henrissat B."/>
            <person name="Martin F."/>
            <person name="Cullen D."/>
            <person name="Hibbett D.S."/>
            <person name="Grigoriev I.V."/>
        </authorList>
    </citation>
    <scope>NUCLEOTIDE SEQUENCE [LARGE SCALE GENOMIC DNA]</scope>
    <source>
        <strain evidence="12">FD-172 SS1</strain>
    </source>
</reference>
<dbReference type="EC" id="1.14.99.56" evidence="7"/>
<accession>A0A067MDF4</accession>
<dbReference type="GO" id="GO:0005576">
    <property type="term" value="C:extracellular region"/>
    <property type="evidence" value="ECO:0007669"/>
    <property type="project" value="UniProtKB-SubCell"/>
</dbReference>
<keyword evidence="3" id="KW-0560">Oxidoreductase</keyword>
<sequence length="312" mass="32184">MKFTLATAAAILSYASSAAAHGGVTSWSVGSTTYQGWQPFLAPTGQSTVGRPYSSYDPILSPTAATIHCNNDGSTGPAPKSISIAAGQELTAYWPQWTHAEGPITVYLSRCPGTDCSSYSSSGAKWFKIAEAGLLSGTLGAGKWANGQLMANLKWTAKIPATLQPGPYLVRFETLALHQANTPQFYPECAQLQVTGSGTAFPSNAWLVSIPGAWTATDPGVKVDIYSAAAKTETKYIIPGPPVWDGSSGGTPPTTVAPPPPTTTGGSTPTTTPVGPTVPKYGQCGGIGWTGGTVCASGSTCTKSNDYYSQCL</sequence>
<evidence type="ECO:0000259" key="10">
    <source>
        <dbReference type="PROSITE" id="PS51164"/>
    </source>
</evidence>
<keyword evidence="7" id="KW-0119">Carbohydrate metabolism</keyword>
<comment type="subcellular location">
    <subcellularLocation>
        <location evidence="7">Secreted</location>
    </subcellularLocation>
</comment>
<dbReference type="GO" id="GO:0004497">
    <property type="term" value="F:monooxygenase activity"/>
    <property type="evidence" value="ECO:0007669"/>
    <property type="project" value="UniProtKB-KW"/>
</dbReference>
<feature type="compositionally biased region" description="Low complexity" evidence="8">
    <location>
        <begin position="263"/>
        <end position="276"/>
    </location>
</feature>
<evidence type="ECO:0000313" key="12">
    <source>
        <dbReference type="Proteomes" id="UP000027195"/>
    </source>
</evidence>
<organism evidence="11 12">
    <name type="scientific">Botryobasidium botryosum (strain FD-172 SS1)</name>
    <dbReference type="NCBI Taxonomy" id="930990"/>
    <lineage>
        <taxon>Eukaryota</taxon>
        <taxon>Fungi</taxon>
        <taxon>Dikarya</taxon>
        <taxon>Basidiomycota</taxon>
        <taxon>Agaricomycotina</taxon>
        <taxon>Agaricomycetes</taxon>
        <taxon>Cantharellales</taxon>
        <taxon>Botryobasidiaceae</taxon>
        <taxon>Botryobasidium</taxon>
    </lineage>
</organism>
<evidence type="ECO:0000256" key="3">
    <source>
        <dbReference type="ARBA" id="ARBA00023002"/>
    </source>
</evidence>
<feature type="chain" id="PRO_5001641301" description="AA9 family lytic polysaccharide monooxygenase" evidence="9">
    <location>
        <begin position="21"/>
        <end position="312"/>
    </location>
</feature>
<evidence type="ECO:0000256" key="7">
    <source>
        <dbReference type="RuleBase" id="RU368122"/>
    </source>
</evidence>
<keyword evidence="4" id="KW-0186">Copper</keyword>
<dbReference type="GO" id="GO:0008810">
    <property type="term" value="F:cellulase activity"/>
    <property type="evidence" value="ECO:0007669"/>
    <property type="project" value="UniProtKB-UniRule"/>
</dbReference>
<dbReference type="Proteomes" id="UP000027195">
    <property type="component" value="Unassembled WGS sequence"/>
</dbReference>
<dbReference type="PANTHER" id="PTHR33353:SF19">
    <property type="entry name" value="GLYCOSYLHYDROLASE FAMILY 61-8 PROTEIN"/>
    <property type="match status" value="1"/>
</dbReference>
<dbReference type="InParanoid" id="A0A067MDF4"/>
<evidence type="ECO:0000256" key="6">
    <source>
        <dbReference type="ARBA" id="ARBA00023157"/>
    </source>
</evidence>
<gene>
    <name evidence="11" type="ORF">BOTBODRAFT_178617</name>
</gene>
<evidence type="ECO:0000256" key="8">
    <source>
        <dbReference type="SAM" id="MobiDB-lite"/>
    </source>
</evidence>
<dbReference type="HOGENOM" id="CLU_031730_1_1_1"/>
<dbReference type="GO" id="GO:0046872">
    <property type="term" value="F:metal ion binding"/>
    <property type="evidence" value="ECO:0007669"/>
    <property type="project" value="UniProtKB-KW"/>
</dbReference>
<feature type="signal peptide" evidence="9">
    <location>
        <begin position="1"/>
        <end position="20"/>
    </location>
</feature>